<feature type="compositionally biased region" description="Low complexity" evidence="1">
    <location>
        <begin position="75"/>
        <end position="100"/>
    </location>
</feature>
<organism evidence="3 4">
    <name type="scientific">Nesterenkonia salmonea</name>
    <dbReference type="NCBI Taxonomy" id="1804987"/>
    <lineage>
        <taxon>Bacteria</taxon>
        <taxon>Bacillati</taxon>
        <taxon>Actinomycetota</taxon>
        <taxon>Actinomycetes</taxon>
        <taxon>Micrococcales</taxon>
        <taxon>Micrococcaceae</taxon>
        <taxon>Nesterenkonia</taxon>
    </lineage>
</organism>
<evidence type="ECO:0000313" key="4">
    <source>
        <dbReference type="Proteomes" id="UP000310458"/>
    </source>
</evidence>
<feature type="transmembrane region" description="Helical" evidence="2">
    <location>
        <begin position="159"/>
        <end position="182"/>
    </location>
</feature>
<comment type="caution">
    <text evidence="3">The sequence shown here is derived from an EMBL/GenBank/DDBJ whole genome shotgun (WGS) entry which is preliminary data.</text>
</comment>
<feature type="compositionally biased region" description="Basic and acidic residues" evidence="1">
    <location>
        <begin position="15"/>
        <end position="28"/>
    </location>
</feature>
<feature type="transmembrane region" description="Helical" evidence="2">
    <location>
        <begin position="285"/>
        <end position="305"/>
    </location>
</feature>
<evidence type="ECO:0000256" key="2">
    <source>
        <dbReference type="SAM" id="Phobius"/>
    </source>
</evidence>
<feature type="compositionally biased region" description="Polar residues" evidence="1">
    <location>
        <begin position="59"/>
        <end position="74"/>
    </location>
</feature>
<feature type="compositionally biased region" description="Low complexity" evidence="1">
    <location>
        <begin position="123"/>
        <end position="134"/>
    </location>
</feature>
<keyword evidence="2" id="KW-1133">Transmembrane helix</keyword>
<gene>
    <name evidence="3" type="ORF">FEF26_05435</name>
</gene>
<evidence type="ECO:0000313" key="3">
    <source>
        <dbReference type="EMBL" id="TLP98239.1"/>
    </source>
</evidence>
<sequence length="331" mass="35377">MSTTPNDDAASQSPHGDDTPEQSSEKRPQPRYGAYAPNDGPSSSGAEPHAESAPESGGAPQSGSQYNPYGQPTWGQSGASQSGSGQPDSGQTHGSQSPGWQSGGWQQGYQNPSGSPYGDPHNQSGWQQSSDSQQPTAQQGGYPPQAYAAPERPKRPGTLWGVLAALLAAGMTSLIWGIYVFVTLPTQTMDQVFGGGFSDAFVEEMERQSAQDPELQNLSAQEMEEVTLLGIGVIALIWAFILLALYVTTAFLGSMAGNAGRVLATIWAALSILFFFLGYDGITYGIIFVTVALSIAAIVFMWLPASSKYIRHRKWEKEVSRSGYYNNPAQH</sequence>
<feature type="region of interest" description="Disordered" evidence="1">
    <location>
        <begin position="1"/>
        <end position="153"/>
    </location>
</feature>
<reference evidence="3 4" key="1">
    <citation type="submission" date="2019-05" db="EMBL/GenBank/DDBJ databases">
        <title>Nesterenkonia sp. GY074 isolated from the Southern Atlantic Ocean.</title>
        <authorList>
            <person name="Zhang G."/>
        </authorList>
    </citation>
    <scope>NUCLEOTIDE SEQUENCE [LARGE SCALE GENOMIC DNA]</scope>
    <source>
        <strain evidence="3 4">GY074</strain>
    </source>
</reference>
<keyword evidence="2" id="KW-0472">Membrane</keyword>
<dbReference type="OrthoDB" id="4966206at2"/>
<dbReference type="Proteomes" id="UP000310458">
    <property type="component" value="Unassembled WGS sequence"/>
</dbReference>
<protein>
    <recommendedName>
        <fullName evidence="5">DUF4064 domain-containing protein</fullName>
    </recommendedName>
</protein>
<keyword evidence="4" id="KW-1185">Reference proteome</keyword>
<evidence type="ECO:0008006" key="5">
    <source>
        <dbReference type="Google" id="ProtNLM"/>
    </source>
</evidence>
<feature type="compositionally biased region" description="Polar residues" evidence="1">
    <location>
        <begin position="1"/>
        <end position="14"/>
    </location>
</feature>
<accession>A0A5R9BDB0</accession>
<feature type="transmembrane region" description="Helical" evidence="2">
    <location>
        <begin position="226"/>
        <end position="247"/>
    </location>
</feature>
<dbReference type="AlphaFoldDB" id="A0A5R9BDB0"/>
<name>A0A5R9BDB0_9MICC</name>
<dbReference type="RefSeq" id="WP_138252527.1">
    <property type="nucleotide sequence ID" value="NZ_VAVZ01000011.1"/>
</dbReference>
<dbReference type="EMBL" id="VAVZ01000011">
    <property type="protein sequence ID" value="TLP98239.1"/>
    <property type="molecule type" value="Genomic_DNA"/>
</dbReference>
<evidence type="ECO:0000256" key="1">
    <source>
        <dbReference type="SAM" id="MobiDB-lite"/>
    </source>
</evidence>
<feature type="transmembrane region" description="Helical" evidence="2">
    <location>
        <begin position="259"/>
        <end position="279"/>
    </location>
</feature>
<keyword evidence="2" id="KW-0812">Transmembrane</keyword>
<proteinExistence type="predicted"/>